<accession>A0ABP8A270</accession>
<evidence type="ECO:0000313" key="1">
    <source>
        <dbReference type="EMBL" id="GAA4176027.1"/>
    </source>
</evidence>
<dbReference type="RefSeq" id="WP_344754377.1">
    <property type="nucleotide sequence ID" value="NZ_BAABBW010000003.1"/>
</dbReference>
<keyword evidence="2" id="KW-1185">Reference proteome</keyword>
<evidence type="ECO:0000313" key="2">
    <source>
        <dbReference type="Proteomes" id="UP001501079"/>
    </source>
</evidence>
<proteinExistence type="predicted"/>
<protein>
    <submittedName>
        <fullName evidence="1">Uncharacterized protein</fullName>
    </submittedName>
</protein>
<comment type="caution">
    <text evidence="1">The sequence shown here is derived from an EMBL/GenBank/DDBJ whole genome shotgun (WGS) entry which is preliminary data.</text>
</comment>
<gene>
    <name evidence="1" type="ORF">GCM10022287_22570</name>
</gene>
<organism evidence="1 2">
    <name type="scientific">Gryllotalpicola koreensis</name>
    <dbReference type="NCBI Taxonomy" id="993086"/>
    <lineage>
        <taxon>Bacteria</taxon>
        <taxon>Bacillati</taxon>
        <taxon>Actinomycetota</taxon>
        <taxon>Actinomycetes</taxon>
        <taxon>Micrococcales</taxon>
        <taxon>Microbacteriaceae</taxon>
        <taxon>Gryllotalpicola</taxon>
    </lineage>
</organism>
<name>A0ABP8A270_9MICO</name>
<dbReference type="EMBL" id="BAABBW010000003">
    <property type="protein sequence ID" value="GAA4176027.1"/>
    <property type="molecule type" value="Genomic_DNA"/>
</dbReference>
<sequence>MGKHEAVLELPKMQSGDLCRFVKDDRFAYPLVEHYRCDDYRDGCVTDPTNGKVIKHSVGGRLGFDREEA</sequence>
<dbReference type="Proteomes" id="UP001501079">
    <property type="component" value="Unassembled WGS sequence"/>
</dbReference>
<reference evidence="2" key="1">
    <citation type="journal article" date="2019" name="Int. J. Syst. Evol. Microbiol.">
        <title>The Global Catalogue of Microorganisms (GCM) 10K type strain sequencing project: providing services to taxonomists for standard genome sequencing and annotation.</title>
        <authorList>
            <consortium name="The Broad Institute Genomics Platform"/>
            <consortium name="The Broad Institute Genome Sequencing Center for Infectious Disease"/>
            <person name="Wu L."/>
            <person name="Ma J."/>
        </authorList>
    </citation>
    <scope>NUCLEOTIDE SEQUENCE [LARGE SCALE GENOMIC DNA]</scope>
    <source>
        <strain evidence="2">JCM 17591</strain>
    </source>
</reference>